<evidence type="ECO:0000256" key="1">
    <source>
        <dbReference type="SAM" id="MobiDB-lite"/>
    </source>
</evidence>
<accession>A0ABM1NR75</accession>
<organism evidence="2 3">
    <name type="scientific">Drosophila arizonae</name>
    <name type="common">Fruit fly</name>
    <dbReference type="NCBI Taxonomy" id="7263"/>
    <lineage>
        <taxon>Eukaryota</taxon>
        <taxon>Metazoa</taxon>
        <taxon>Ecdysozoa</taxon>
        <taxon>Arthropoda</taxon>
        <taxon>Hexapoda</taxon>
        <taxon>Insecta</taxon>
        <taxon>Pterygota</taxon>
        <taxon>Neoptera</taxon>
        <taxon>Endopterygota</taxon>
        <taxon>Diptera</taxon>
        <taxon>Brachycera</taxon>
        <taxon>Muscomorpha</taxon>
        <taxon>Ephydroidea</taxon>
        <taxon>Drosophilidae</taxon>
        <taxon>Drosophila</taxon>
    </lineage>
</organism>
<reference evidence="2" key="1">
    <citation type="journal article" date="1997" name="Nucleic Acids Res.">
        <title>tRNAscan-SE: a program for improved detection of transfer RNA genes in genomic sequence.</title>
        <authorList>
            <person name="Lowe T.M."/>
            <person name="Eddy S.R."/>
        </authorList>
    </citation>
    <scope>NUCLEOTIDE SEQUENCE [LARGE SCALE GENOMIC DNA]</scope>
</reference>
<protein>
    <submittedName>
        <fullName evidence="3">Uncharacterized protein LOC108610113</fullName>
    </submittedName>
</protein>
<reference evidence="2" key="2">
    <citation type="journal article" date="2016" name="G3 (Bethesda)">
        <title>Genome Evolution in Three Species of Cactophilic Drosophila.</title>
        <authorList>
            <person name="Sanchez-Flores A."/>
            <person name="Penazola F."/>
            <person name="Carpinteyro-Ponce J."/>
            <person name="Nazario-Yepiz N."/>
            <person name="Abreu-Goodger C."/>
            <person name="Machado C.A."/>
            <person name="Markow T.A."/>
        </authorList>
    </citation>
    <scope>NUCLEOTIDE SEQUENCE [LARGE SCALE GENOMIC DNA]</scope>
</reference>
<keyword evidence="2" id="KW-1185">Reference proteome</keyword>
<name>A0ABM1NR75_DROAR</name>
<dbReference type="Proteomes" id="UP000694904">
    <property type="component" value="Chromosome 3"/>
</dbReference>
<evidence type="ECO:0000313" key="2">
    <source>
        <dbReference type="Proteomes" id="UP000694904"/>
    </source>
</evidence>
<feature type="compositionally biased region" description="Basic and acidic residues" evidence="1">
    <location>
        <begin position="1"/>
        <end position="13"/>
    </location>
</feature>
<feature type="region of interest" description="Disordered" evidence="1">
    <location>
        <begin position="134"/>
        <end position="153"/>
    </location>
</feature>
<dbReference type="RefSeq" id="XP_017857461.1">
    <property type="nucleotide sequence ID" value="XM_018001972.1"/>
</dbReference>
<sequence length="340" mass="39464">MDQSKEPERKEDQSSEEEDGKELDYAQLTLYDVMRIENCKANRFLKKETYPNIRPPISRCSNEKSGNFLSEAIVDMGCRVPFGKDKRFDTIEIWRQAPNKDSLSFYGMGSKVNLPEAVEYRRALTSSLNLVNGIDPKAKKSKKPKKPEKVPKPKGAYVLNRNILHCAINKMPTVLKKTHAKNSHRILYCPEDEYEDDFGDYEPYIPLQVALDMEKPPKKPKHGLRRNHQYCDVQCGLPDNMCTYYQWMKYKEDTLPYDVEFDLETELEEAMAEEQDDEPRTFEELYSNLVSCFEKNKDEIPPCTIYGKCCRRPSERVVIQGCGEDKIFGPHECECNCDDS</sequence>
<dbReference type="GeneID" id="108610113"/>
<evidence type="ECO:0000313" key="3">
    <source>
        <dbReference type="RefSeq" id="XP_017857461.1"/>
    </source>
</evidence>
<proteinExistence type="predicted"/>
<reference evidence="3" key="3">
    <citation type="submission" date="2025-08" db="UniProtKB">
        <authorList>
            <consortium name="RefSeq"/>
        </authorList>
    </citation>
    <scope>IDENTIFICATION</scope>
    <source>
        <tissue evidence="3">Whole organism</tissue>
    </source>
</reference>
<gene>
    <name evidence="3" type="primary">LOC108610113</name>
</gene>
<feature type="region of interest" description="Disordered" evidence="1">
    <location>
        <begin position="1"/>
        <end position="22"/>
    </location>
</feature>